<organism evidence="1 2">
    <name type="scientific">Trichonephila clavipes</name>
    <name type="common">Golden silk orbweaver</name>
    <name type="synonym">Nephila clavipes</name>
    <dbReference type="NCBI Taxonomy" id="2585209"/>
    <lineage>
        <taxon>Eukaryota</taxon>
        <taxon>Metazoa</taxon>
        <taxon>Ecdysozoa</taxon>
        <taxon>Arthropoda</taxon>
        <taxon>Chelicerata</taxon>
        <taxon>Arachnida</taxon>
        <taxon>Araneae</taxon>
        <taxon>Araneomorphae</taxon>
        <taxon>Entelegynae</taxon>
        <taxon>Araneoidea</taxon>
        <taxon>Nephilidae</taxon>
        <taxon>Trichonephila</taxon>
    </lineage>
</organism>
<proteinExistence type="predicted"/>
<accession>A0A8X6RQR5</accession>
<reference evidence="1" key="1">
    <citation type="submission" date="2020-08" db="EMBL/GenBank/DDBJ databases">
        <title>Multicomponent nature underlies the extraordinary mechanical properties of spider dragline silk.</title>
        <authorList>
            <person name="Kono N."/>
            <person name="Nakamura H."/>
            <person name="Mori M."/>
            <person name="Yoshida Y."/>
            <person name="Ohtoshi R."/>
            <person name="Malay A.D."/>
            <person name="Moran D.A.P."/>
            <person name="Tomita M."/>
            <person name="Numata K."/>
            <person name="Arakawa K."/>
        </authorList>
    </citation>
    <scope>NUCLEOTIDE SEQUENCE</scope>
</reference>
<comment type="caution">
    <text evidence="1">The sequence shown here is derived from an EMBL/GenBank/DDBJ whole genome shotgun (WGS) entry which is preliminary data.</text>
</comment>
<evidence type="ECO:0000313" key="1">
    <source>
        <dbReference type="EMBL" id="GFX97039.1"/>
    </source>
</evidence>
<sequence length="89" mass="10367">MKLTWCEIRTVIQALQANSSNTVLRFRRRMWTRIIIQQQNARFEMPRSFFSQSSPSISTGCHSTYRVALMVPTSKKSTQEQTLLPYAKP</sequence>
<dbReference type="Proteomes" id="UP000887159">
    <property type="component" value="Unassembled WGS sequence"/>
</dbReference>
<name>A0A8X6RQR5_TRICX</name>
<evidence type="ECO:0000313" key="2">
    <source>
        <dbReference type="Proteomes" id="UP000887159"/>
    </source>
</evidence>
<keyword evidence="2" id="KW-1185">Reference proteome</keyword>
<gene>
    <name evidence="1" type="ORF">TNCV_1997711</name>
</gene>
<protein>
    <submittedName>
        <fullName evidence="1">Uncharacterized protein</fullName>
    </submittedName>
</protein>
<dbReference type="AlphaFoldDB" id="A0A8X6RQR5"/>
<dbReference type="EMBL" id="BMAU01021195">
    <property type="protein sequence ID" value="GFX97039.1"/>
    <property type="molecule type" value="Genomic_DNA"/>
</dbReference>